<keyword evidence="1 6" id="KW-0597">Phosphoprotein</keyword>
<dbReference type="EMBL" id="DF820458">
    <property type="protein sequence ID" value="GAK52085.1"/>
    <property type="molecule type" value="Genomic_DNA"/>
</dbReference>
<organism evidence="8">
    <name type="scientific">Candidatus Moduliflexus flocculans</name>
    <dbReference type="NCBI Taxonomy" id="1499966"/>
    <lineage>
        <taxon>Bacteria</taxon>
        <taxon>Candidatus Moduliflexota</taxon>
        <taxon>Candidatus Moduliflexia</taxon>
        <taxon>Candidatus Moduliflexales</taxon>
        <taxon>Candidatus Moduliflexaceae</taxon>
    </lineage>
</organism>
<sequence length="119" mass="13745">MKTLLIIDDEKHIRFLYEEEFSDAGYQVFTASNGLEGLQMLEQHPEVDLILLDIKMPEMDGTEFLRRVRQMNEKLPILISTAYGDYIQQDFSVWLSNGYAVKTSDLGELRAKVKELLGE</sequence>
<dbReference type="SUPFAM" id="SSF52172">
    <property type="entry name" value="CheY-like"/>
    <property type="match status" value="1"/>
</dbReference>
<evidence type="ECO:0000259" key="7">
    <source>
        <dbReference type="PROSITE" id="PS50110"/>
    </source>
</evidence>
<keyword evidence="4" id="KW-0238">DNA-binding</keyword>
<dbReference type="InterPro" id="IPR039420">
    <property type="entry name" value="WalR-like"/>
</dbReference>
<dbReference type="InterPro" id="IPR011006">
    <property type="entry name" value="CheY-like_superfamily"/>
</dbReference>
<dbReference type="PANTHER" id="PTHR48111">
    <property type="entry name" value="REGULATOR OF RPOS"/>
    <property type="match status" value="1"/>
</dbReference>
<dbReference type="GO" id="GO:0000976">
    <property type="term" value="F:transcription cis-regulatory region binding"/>
    <property type="evidence" value="ECO:0007669"/>
    <property type="project" value="TreeGrafter"/>
</dbReference>
<feature type="modified residue" description="4-aspartylphosphate" evidence="6">
    <location>
        <position position="53"/>
    </location>
</feature>
<dbReference type="PANTHER" id="PTHR48111:SF1">
    <property type="entry name" value="TWO-COMPONENT RESPONSE REGULATOR ORR33"/>
    <property type="match status" value="1"/>
</dbReference>
<dbReference type="GO" id="GO:0005829">
    <property type="term" value="C:cytosol"/>
    <property type="evidence" value="ECO:0007669"/>
    <property type="project" value="TreeGrafter"/>
</dbReference>
<keyword evidence="2" id="KW-0902">Two-component regulatory system</keyword>
<proteinExistence type="predicted"/>
<keyword evidence="5" id="KW-0804">Transcription</keyword>
<dbReference type="STRING" id="1499966.U14_03332"/>
<feature type="domain" description="Response regulatory" evidence="7">
    <location>
        <begin position="3"/>
        <end position="117"/>
    </location>
</feature>
<accession>A0A081BNW9</accession>
<evidence type="ECO:0000313" key="9">
    <source>
        <dbReference type="Proteomes" id="UP000030700"/>
    </source>
</evidence>
<dbReference type="CDD" id="cd17554">
    <property type="entry name" value="REC_TrrA-like"/>
    <property type="match status" value="1"/>
</dbReference>
<dbReference type="Pfam" id="PF00072">
    <property type="entry name" value="Response_reg"/>
    <property type="match status" value="1"/>
</dbReference>
<dbReference type="InterPro" id="IPR001789">
    <property type="entry name" value="Sig_transdc_resp-reg_receiver"/>
</dbReference>
<reference evidence="8" key="1">
    <citation type="journal article" date="2015" name="PeerJ">
        <title>First genomic representation of candidate bacterial phylum KSB3 points to enhanced environmental sensing as a trigger of wastewater bulking.</title>
        <authorList>
            <person name="Sekiguchi Y."/>
            <person name="Ohashi A."/>
            <person name="Parks D.H."/>
            <person name="Yamauchi T."/>
            <person name="Tyson G.W."/>
            <person name="Hugenholtz P."/>
        </authorList>
    </citation>
    <scope>NUCLEOTIDE SEQUENCE [LARGE SCALE GENOMIC DNA]</scope>
</reference>
<dbReference type="PROSITE" id="PS50110">
    <property type="entry name" value="RESPONSE_REGULATORY"/>
    <property type="match status" value="1"/>
</dbReference>
<evidence type="ECO:0000256" key="4">
    <source>
        <dbReference type="ARBA" id="ARBA00023125"/>
    </source>
</evidence>
<evidence type="ECO:0000313" key="8">
    <source>
        <dbReference type="EMBL" id="GAK52085.1"/>
    </source>
</evidence>
<dbReference type="AlphaFoldDB" id="A0A081BNW9"/>
<evidence type="ECO:0000256" key="2">
    <source>
        <dbReference type="ARBA" id="ARBA00023012"/>
    </source>
</evidence>
<dbReference type="Proteomes" id="UP000030700">
    <property type="component" value="Unassembled WGS sequence"/>
</dbReference>
<dbReference type="GO" id="GO:0006355">
    <property type="term" value="P:regulation of DNA-templated transcription"/>
    <property type="evidence" value="ECO:0007669"/>
    <property type="project" value="TreeGrafter"/>
</dbReference>
<dbReference type="SMART" id="SM00448">
    <property type="entry name" value="REC"/>
    <property type="match status" value="1"/>
</dbReference>
<evidence type="ECO:0000256" key="5">
    <source>
        <dbReference type="ARBA" id="ARBA00023163"/>
    </source>
</evidence>
<dbReference type="GO" id="GO:0000156">
    <property type="term" value="F:phosphorelay response regulator activity"/>
    <property type="evidence" value="ECO:0007669"/>
    <property type="project" value="TreeGrafter"/>
</dbReference>
<name>A0A081BNW9_9BACT</name>
<keyword evidence="3" id="KW-0805">Transcription regulation</keyword>
<protein>
    <submittedName>
        <fullName evidence="8">REC, Signal receiver domain protein</fullName>
    </submittedName>
</protein>
<dbReference type="Gene3D" id="3.40.50.2300">
    <property type="match status" value="1"/>
</dbReference>
<evidence type="ECO:0000256" key="3">
    <source>
        <dbReference type="ARBA" id="ARBA00023015"/>
    </source>
</evidence>
<dbReference type="GO" id="GO:0032993">
    <property type="term" value="C:protein-DNA complex"/>
    <property type="evidence" value="ECO:0007669"/>
    <property type="project" value="TreeGrafter"/>
</dbReference>
<dbReference type="HOGENOM" id="CLU_000445_69_8_0"/>
<keyword evidence="9" id="KW-1185">Reference proteome</keyword>
<evidence type="ECO:0000256" key="6">
    <source>
        <dbReference type="PROSITE-ProRule" id="PRU00169"/>
    </source>
</evidence>
<gene>
    <name evidence="8" type="ORF">U14_03332</name>
</gene>
<evidence type="ECO:0000256" key="1">
    <source>
        <dbReference type="ARBA" id="ARBA00022553"/>
    </source>
</evidence>